<dbReference type="AlphaFoldDB" id="A0A0G1U484"/>
<protein>
    <submittedName>
        <fullName evidence="7">Capsular polysaccharide biosynthesis protein</fullName>
    </submittedName>
</protein>
<dbReference type="EMBL" id="LCOY01000001">
    <property type="protein sequence ID" value="KKU88881.1"/>
    <property type="molecule type" value="Genomic_DNA"/>
</dbReference>
<feature type="transmembrane region" description="Helical" evidence="6">
    <location>
        <begin position="391"/>
        <end position="413"/>
    </location>
</feature>
<gene>
    <name evidence="7" type="ORF">UY16_C0001G0035</name>
</gene>
<evidence type="ECO:0000256" key="4">
    <source>
        <dbReference type="ARBA" id="ARBA00022989"/>
    </source>
</evidence>
<evidence type="ECO:0000256" key="1">
    <source>
        <dbReference type="ARBA" id="ARBA00004651"/>
    </source>
</evidence>
<dbReference type="PANTHER" id="PTHR30250">
    <property type="entry name" value="PST FAMILY PREDICTED COLANIC ACID TRANSPORTER"/>
    <property type="match status" value="1"/>
</dbReference>
<dbReference type="PATRIC" id="fig|1618445.3.peg.35"/>
<dbReference type="GO" id="GO:0005886">
    <property type="term" value="C:plasma membrane"/>
    <property type="evidence" value="ECO:0007669"/>
    <property type="project" value="UniProtKB-SubCell"/>
</dbReference>
<keyword evidence="2" id="KW-1003">Cell membrane</keyword>
<keyword evidence="3 6" id="KW-0812">Transmembrane</keyword>
<feature type="transmembrane region" description="Helical" evidence="6">
    <location>
        <begin position="97"/>
        <end position="119"/>
    </location>
</feature>
<feature type="transmembrane region" description="Helical" evidence="6">
    <location>
        <begin position="225"/>
        <end position="246"/>
    </location>
</feature>
<reference evidence="7 8" key="1">
    <citation type="journal article" date="2015" name="Nature">
        <title>rRNA introns, odd ribosomes, and small enigmatic genomes across a large radiation of phyla.</title>
        <authorList>
            <person name="Brown C.T."/>
            <person name="Hug L.A."/>
            <person name="Thomas B.C."/>
            <person name="Sharon I."/>
            <person name="Castelle C.J."/>
            <person name="Singh A."/>
            <person name="Wilkins M.J."/>
            <person name="Williams K.H."/>
            <person name="Banfield J.F."/>
        </authorList>
    </citation>
    <scope>NUCLEOTIDE SEQUENCE [LARGE SCALE GENOMIC DNA]</scope>
</reference>
<dbReference type="PANTHER" id="PTHR30250:SF28">
    <property type="entry name" value="POLYSACCHARIDE BIOSYNTHESIS PROTEIN"/>
    <property type="match status" value="1"/>
</dbReference>
<evidence type="ECO:0000313" key="8">
    <source>
        <dbReference type="Proteomes" id="UP000034739"/>
    </source>
</evidence>
<feature type="transmembrane region" description="Helical" evidence="6">
    <location>
        <begin position="125"/>
        <end position="143"/>
    </location>
</feature>
<dbReference type="Proteomes" id="UP000034739">
    <property type="component" value="Unassembled WGS sequence"/>
</dbReference>
<accession>A0A0G1U484</accession>
<name>A0A0G1U484_9BACT</name>
<proteinExistence type="predicted"/>
<feature type="transmembrane region" description="Helical" evidence="6">
    <location>
        <begin position="12"/>
        <end position="34"/>
    </location>
</feature>
<feature type="transmembrane region" description="Helical" evidence="6">
    <location>
        <begin position="258"/>
        <end position="285"/>
    </location>
</feature>
<organism evidence="7 8">
    <name type="scientific">Candidatus Gottesmanbacteria bacterium GW2011_GWA2_47_9</name>
    <dbReference type="NCBI Taxonomy" id="1618445"/>
    <lineage>
        <taxon>Bacteria</taxon>
        <taxon>Candidatus Gottesmaniibacteriota</taxon>
    </lineage>
</organism>
<dbReference type="InterPro" id="IPR050833">
    <property type="entry name" value="Poly_Biosynth_Transport"/>
</dbReference>
<keyword evidence="5 6" id="KW-0472">Membrane</keyword>
<feature type="transmembrane region" description="Helical" evidence="6">
    <location>
        <begin position="54"/>
        <end position="76"/>
    </location>
</feature>
<evidence type="ECO:0000256" key="3">
    <source>
        <dbReference type="ARBA" id="ARBA00022692"/>
    </source>
</evidence>
<comment type="subcellular location">
    <subcellularLocation>
        <location evidence="1">Cell membrane</location>
        <topology evidence="1">Multi-pass membrane protein</topology>
    </subcellularLocation>
</comment>
<evidence type="ECO:0000256" key="2">
    <source>
        <dbReference type="ARBA" id="ARBA00022475"/>
    </source>
</evidence>
<dbReference type="Pfam" id="PF13440">
    <property type="entry name" value="Polysacc_synt_3"/>
    <property type="match status" value="1"/>
</dbReference>
<evidence type="ECO:0000313" key="7">
    <source>
        <dbReference type="EMBL" id="KKU88881.1"/>
    </source>
</evidence>
<feature type="transmembrane region" description="Helical" evidence="6">
    <location>
        <begin position="366"/>
        <end position="385"/>
    </location>
</feature>
<feature type="transmembrane region" description="Helical" evidence="6">
    <location>
        <begin position="155"/>
        <end position="178"/>
    </location>
</feature>
<evidence type="ECO:0000256" key="5">
    <source>
        <dbReference type="ARBA" id="ARBA00023136"/>
    </source>
</evidence>
<feature type="transmembrane region" description="Helical" evidence="6">
    <location>
        <begin position="184"/>
        <end position="204"/>
    </location>
</feature>
<feature type="transmembrane region" description="Helical" evidence="6">
    <location>
        <begin position="297"/>
        <end position="319"/>
    </location>
</feature>
<keyword evidence="4 6" id="KW-1133">Transmembrane helix</keyword>
<comment type="caution">
    <text evidence="7">The sequence shown here is derived from an EMBL/GenBank/DDBJ whole genome shotgun (WGS) entry which is preliminary data.</text>
</comment>
<sequence length="417" mass="45860">MKHILHSISKDRTFRANVVMVGGSFLANVGAYLYHLLMGRLLVPDDYGALQSLISLSNIFTVPLLTLNVVVTKFVASFVGRGEPEKISYLFHRLQKILLVVVFLGGFIFFVFSGTILTFLHIESWVNFLFLDIVLFFGLIATLNRATLQGLSNFVSLTVAQFIEAYGKLLLGFIAVTLGFRVTGAFGAFVLIAFVSYIYTAYVLKPYVSKKEKSTSVSIRSMGKYGLLSFFMTISMVSLYNTDVVLVRHFFSSYESGLYAALSVLGKIIFFGSAPVSVAMFPLVAEAHARGEKYHKIFLKSMLLILGIAGVATFLFSVYPTIALKILVGEKYLSAAPYLPAFSVFLSLCAVIYLLVNFFLSIQKVLPAYIIGAAAIAQIVLISLVHPNLSVVILISLSILSVLTVVFMTYYVAIAKS</sequence>
<evidence type="ECO:0000256" key="6">
    <source>
        <dbReference type="SAM" id="Phobius"/>
    </source>
</evidence>
<feature type="transmembrane region" description="Helical" evidence="6">
    <location>
        <begin position="339"/>
        <end position="359"/>
    </location>
</feature>